<evidence type="ECO:0000259" key="2">
    <source>
        <dbReference type="PROSITE" id="PS51898"/>
    </source>
</evidence>
<dbReference type="EMBL" id="CP002101">
    <property type="protein sequence ID" value="AEH61129.1"/>
    <property type="molecule type" value="Genomic_DNA"/>
</dbReference>
<sequence length="376" mass="43460">MGIKNLEEFARKYGQDYELFYDYLIMNGLSRNSIQSKMLAFKILKSITAGIDLSNLTEKDILKIRTNIVKRYPQEQTQAMLQIVLRQWLDCSEQKDLIELVKISRIKSNKKLPEEVLTRDEVQALLDNCNHPRNSALIALMYDSGCRVGELHDMRIKDVIFDDNGAVVTFPTGKTGWRKNRVVFAASYLRVWLDHHEHKANPENPLWYTFKRDYKGKKEIQPLKASAVRKMIKETAERAGIQKRVHPHLFRHTRATELANHLTEQQLKKQFGWTQASNMAAQYVHLTDKDVDNAILKASGVEVIEKENERELKPVRCERCKDLNPPGTSFCNKCGYPMAEEASIEPTTVLAEAMENPEFRNEVTKMLADMFEKSKK</sequence>
<keyword evidence="4" id="KW-1185">Reference proteome</keyword>
<keyword evidence="1" id="KW-0233">DNA recombination</keyword>
<dbReference type="OrthoDB" id="144892at2157"/>
<reference evidence="3 4" key="1">
    <citation type="submission" date="2010-07" db="EMBL/GenBank/DDBJ databases">
        <title>The complete genome of Methanosalsum zhilinae DSM 4017.</title>
        <authorList>
            <consortium name="US DOE Joint Genome Institute (JGI-PGF)"/>
            <person name="Lucas S."/>
            <person name="Copeland A."/>
            <person name="Lapidus A."/>
            <person name="Glavina del Rio T."/>
            <person name="Dalin E."/>
            <person name="Tice H."/>
            <person name="Bruce D."/>
            <person name="Goodwin L."/>
            <person name="Pitluck S."/>
            <person name="Kyrpides N."/>
            <person name="Mavromatis K."/>
            <person name="Ovchinnikova G."/>
            <person name="Daligault H."/>
            <person name="Detter J.C."/>
            <person name="Han C."/>
            <person name="Tapia R."/>
            <person name="Larimer F."/>
            <person name="Land M."/>
            <person name="Hauser L."/>
            <person name="Markowitz V."/>
            <person name="Cheng J.-F."/>
            <person name="Hugenholtz P."/>
            <person name="Woyke T."/>
            <person name="Wu D."/>
            <person name="Spring S."/>
            <person name="Schueler E."/>
            <person name="Brambilla E."/>
            <person name="Klenk H.-P."/>
            <person name="Eisen J.A."/>
        </authorList>
    </citation>
    <scope>NUCLEOTIDE SEQUENCE [LARGE SCALE GENOMIC DNA]</scope>
    <source>
        <strain evidence="4">DSM 4017 / NBRC 107636 / OCM 62 / WeN5</strain>
    </source>
</reference>
<dbReference type="AlphaFoldDB" id="F7XN20"/>
<name>F7XN20_METZD</name>
<feature type="domain" description="Tyr recombinase" evidence="2">
    <location>
        <begin position="112"/>
        <end position="296"/>
    </location>
</feature>
<protein>
    <submittedName>
        <fullName evidence="3">Integrase family protein</fullName>
    </submittedName>
</protein>
<gene>
    <name evidence="3" type="ordered locus">Mzhil_1275</name>
</gene>
<dbReference type="InterPro" id="IPR050090">
    <property type="entry name" value="Tyrosine_recombinase_XerCD"/>
</dbReference>
<evidence type="ECO:0000313" key="4">
    <source>
        <dbReference type="Proteomes" id="UP000006622"/>
    </source>
</evidence>
<organism evidence="3 4">
    <name type="scientific">Methanosalsum zhilinae (strain DSM 4017 / NBRC 107636 / OCM 62 / WeN5)</name>
    <name type="common">Methanohalophilus zhilinae</name>
    <dbReference type="NCBI Taxonomy" id="679901"/>
    <lineage>
        <taxon>Archaea</taxon>
        <taxon>Methanobacteriati</taxon>
        <taxon>Methanobacteriota</taxon>
        <taxon>Stenosarchaea group</taxon>
        <taxon>Methanomicrobia</taxon>
        <taxon>Methanosarcinales</taxon>
        <taxon>Methanosarcinaceae</taxon>
        <taxon>Methanosalsum</taxon>
    </lineage>
</organism>
<dbReference type="Pfam" id="PF00589">
    <property type="entry name" value="Phage_integrase"/>
    <property type="match status" value="1"/>
</dbReference>
<dbReference type="GeneID" id="10822911"/>
<proteinExistence type="predicted"/>
<dbReference type="Gene3D" id="1.10.443.10">
    <property type="entry name" value="Intergrase catalytic core"/>
    <property type="match status" value="1"/>
</dbReference>
<dbReference type="InterPro" id="IPR011010">
    <property type="entry name" value="DNA_brk_join_enz"/>
</dbReference>
<dbReference type="RefSeq" id="WP_013898566.1">
    <property type="nucleotide sequence ID" value="NC_015676.1"/>
</dbReference>
<evidence type="ECO:0000313" key="3">
    <source>
        <dbReference type="EMBL" id="AEH61129.1"/>
    </source>
</evidence>
<dbReference type="PANTHER" id="PTHR30349:SF87">
    <property type="entry name" value="TRANSPOSASE A"/>
    <property type="match status" value="1"/>
</dbReference>
<accession>F7XN20</accession>
<evidence type="ECO:0000256" key="1">
    <source>
        <dbReference type="ARBA" id="ARBA00023172"/>
    </source>
</evidence>
<dbReference type="InterPro" id="IPR002104">
    <property type="entry name" value="Integrase_catalytic"/>
</dbReference>
<dbReference type="GO" id="GO:0006310">
    <property type="term" value="P:DNA recombination"/>
    <property type="evidence" value="ECO:0007669"/>
    <property type="project" value="UniProtKB-KW"/>
</dbReference>
<dbReference type="GO" id="GO:0003677">
    <property type="term" value="F:DNA binding"/>
    <property type="evidence" value="ECO:0007669"/>
    <property type="project" value="InterPro"/>
</dbReference>
<dbReference type="Proteomes" id="UP000006622">
    <property type="component" value="Chromosome"/>
</dbReference>
<dbReference type="PANTHER" id="PTHR30349">
    <property type="entry name" value="PHAGE INTEGRASE-RELATED"/>
    <property type="match status" value="1"/>
</dbReference>
<dbReference type="GO" id="GO:0015074">
    <property type="term" value="P:DNA integration"/>
    <property type="evidence" value="ECO:0007669"/>
    <property type="project" value="InterPro"/>
</dbReference>
<dbReference type="HOGENOM" id="CLU_027562_2_2_2"/>
<dbReference type="PROSITE" id="PS51898">
    <property type="entry name" value="TYR_RECOMBINASE"/>
    <property type="match status" value="1"/>
</dbReference>
<dbReference type="CDD" id="cd00397">
    <property type="entry name" value="DNA_BRE_C"/>
    <property type="match status" value="1"/>
</dbReference>
<dbReference type="SUPFAM" id="SSF56349">
    <property type="entry name" value="DNA breaking-rejoining enzymes"/>
    <property type="match status" value="1"/>
</dbReference>
<dbReference type="KEGG" id="mzh:Mzhil_1275"/>
<dbReference type="InterPro" id="IPR013762">
    <property type="entry name" value="Integrase-like_cat_sf"/>
</dbReference>